<keyword evidence="1" id="KW-0472">Membrane</keyword>
<dbReference type="EMBL" id="AP009180">
    <property type="protein sequence ID" value="BAF35061.1"/>
    <property type="molecule type" value="Genomic_DNA"/>
</dbReference>
<dbReference type="Gene3D" id="1.20.1250.20">
    <property type="entry name" value="MFS general substrate transporter like domains"/>
    <property type="match status" value="1"/>
</dbReference>
<feature type="transmembrane region" description="Helical" evidence="1">
    <location>
        <begin position="62"/>
        <end position="83"/>
    </location>
</feature>
<proteinExistence type="predicted"/>
<accession>Q05FW0</accession>
<reference evidence="2 3" key="1">
    <citation type="journal article" date="2006" name="Science">
        <title>The 160-kilobase genome of the bacterial endosymbiont Carsonella.</title>
        <authorList>
            <person name="Nakabachi A."/>
            <person name="Yamashita A."/>
            <person name="Toh H."/>
            <person name="Ishikawa H."/>
            <person name="Dunbar H."/>
            <person name="Moran N."/>
            <person name="Hattori M."/>
        </authorList>
    </citation>
    <scope>NUCLEOTIDE SEQUENCE [LARGE SCALE GENOMIC DNA]</scope>
    <source>
        <strain evidence="2 3">PV</strain>
    </source>
</reference>
<feature type="transmembrane region" description="Helical" evidence="1">
    <location>
        <begin position="226"/>
        <end position="248"/>
    </location>
</feature>
<organism evidence="2 3">
    <name type="scientific">Carsonella ruddii (strain PV)</name>
    <dbReference type="NCBI Taxonomy" id="387662"/>
    <lineage>
        <taxon>Bacteria</taxon>
        <taxon>Pseudomonadati</taxon>
        <taxon>Pseudomonadota</taxon>
        <taxon>Gammaproteobacteria</taxon>
        <taxon>Oceanospirillales</taxon>
        <taxon>Halomonadaceae</taxon>
        <taxon>Zymobacter group</taxon>
        <taxon>Candidatus Carsonella</taxon>
    </lineage>
</organism>
<evidence type="ECO:0000313" key="3">
    <source>
        <dbReference type="Proteomes" id="UP000000777"/>
    </source>
</evidence>
<keyword evidence="1" id="KW-1133">Transmembrane helix</keyword>
<sequence>MNKNIFIILPLIFNIYFYNNVINSNLVLKFSNKHTKNFINFKIMFCHYIGNMTGSYFFSKRVNVNLVPISLYLFLFFLNTVFFLVKCSYNLYFCLFCKIFIGFLISSINNTSDFYVSKYNKKISNFYNSIIYFSSFIAQNILNLYKINFLNSDNLYIFLFLITHLNNKLLLIIDDIDIKNKKKIKFKNLEKPNFYIMIVFMFIISFISILNNYINNMFKKSITNELSTFTNFTSLGGALSFYIITFFNDKDKKKLLILFLSLLLTLSSLITYFLNYKIIKCYILFLIGLFTYPIYFVSCSVLKKRFSKKNNIFYSIANSISYAISPFFSIVYNKNNIFIFFTYIKIITILYLILLILCIKKYEF</sequence>
<dbReference type="OrthoDB" id="9830755at2"/>
<protein>
    <recommendedName>
        <fullName evidence="4">MFS transporter</fullName>
    </recommendedName>
</protein>
<name>Q05FW0_CARRP</name>
<gene>
    <name evidence="2" type="ordered locus">CRP_030</name>
</gene>
<evidence type="ECO:0008006" key="4">
    <source>
        <dbReference type="Google" id="ProtNLM"/>
    </source>
</evidence>
<feature type="transmembrane region" description="Helical" evidence="1">
    <location>
        <begin position="155"/>
        <end position="173"/>
    </location>
</feature>
<feature type="transmembrane region" description="Helical" evidence="1">
    <location>
        <begin position="194"/>
        <end position="214"/>
    </location>
</feature>
<feature type="transmembrane region" description="Helical" evidence="1">
    <location>
        <begin position="338"/>
        <end position="359"/>
    </location>
</feature>
<feature type="transmembrane region" description="Helical" evidence="1">
    <location>
        <begin position="6"/>
        <end position="28"/>
    </location>
</feature>
<dbReference type="STRING" id="387662.CRP_030"/>
<feature type="transmembrane region" description="Helical" evidence="1">
    <location>
        <begin position="282"/>
        <end position="301"/>
    </location>
</feature>
<dbReference type="Proteomes" id="UP000000777">
    <property type="component" value="Chromosome"/>
</dbReference>
<evidence type="ECO:0000256" key="1">
    <source>
        <dbReference type="SAM" id="Phobius"/>
    </source>
</evidence>
<feature type="transmembrane region" description="Helical" evidence="1">
    <location>
        <begin position="130"/>
        <end position="149"/>
    </location>
</feature>
<evidence type="ECO:0000313" key="2">
    <source>
        <dbReference type="EMBL" id="BAF35061.1"/>
    </source>
</evidence>
<feature type="transmembrane region" description="Helical" evidence="1">
    <location>
        <begin position="255"/>
        <end position="276"/>
    </location>
</feature>
<dbReference type="InterPro" id="IPR036259">
    <property type="entry name" value="MFS_trans_sf"/>
</dbReference>
<feature type="transmembrane region" description="Helical" evidence="1">
    <location>
        <begin position="89"/>
        <end position="109"/>
    </location>
</feature>
<dbReference type="RefSeq" id="WP_011672253.1">
    <property type="nucleotide sequence ID" value="NC_008512.1"/>
</dbReference>
<dbReference type="AlphaFoldDB" id="Q05FW0"/>
<dbReference type="SUPFAM" id="SSF103473">
    <property type="entry name" value="MFS general substrate transporter"/>
    <property type="match status" value="1"/>
</dbReference>
<keyword evidence="1" id="KW-0812">Transmembrane</keyword>
<feature type="transmembrane region" description="Helical" evidence="1">
    <location>
        <begin position="313"/>
        <end position="332"/>
    </location>
</feature>
<dbReference type="HOGENOM" id="CLU_760093_0_0_6"/>
<dbReference type="KEGG" id="crp:CRP_030"/>